<feature type="transmembrane region" description="Helical" evidence="5">
    <location>
        <begin position="475"/>
        <end position="493"/>
    </location>
</feature>
<feature type="transmembrane region" description="Helical" evidence="5">
    <location>
        <begin position="390"/>
        <end position="407"/>
    </location>
</feature>
<evidence type="ECO:0000256" key="2">
    <source>
        <dbReference type="ARBA" id="ARBA00022692"/>
    </source>
</evidence>
<comment type="caution">
    <text evidence="7">The sequence shown here is derived from an EMBL/GenBank/DDBJ whole genome shotgun (WGS) entry which is preliminary data.</text>
</comment>
<feature type="transmembrane region" description="Helical" evidence="5">
    <location>
        <begin position="359"/>
        <end position="384"/>
    </location>
</feature>
<feature type="domain" description="ABC-2 type transporter transmembrane" evidence="6">
    <location>
        <begin position="75"/>
        <end position="235"/>
    </location>
</feature>
<feature type="transmembrane region" description="Helical" evidence="5">
    <location>
        <begin position="316"/>
        <end position="339"/>
    </location>
</feature>
<feature type="transmembrane region" description="Helical" evidence="5">
    <location>
        <begin position="164"/>
        <end position="182"/>
    </location>
</feature>
<organism evidence="7 8">
    <name type="scientific">Amycolatopsis acididurans</name>
    <dbReference type="NCBI Taxonomy" id="2724524"/>
    <lineage>
        <taxon>Bacteria</taxon>
        <taxon>Bacillati</taxon>
        <taxon>Actinomycetota</taxon>
        <taxon>Actinomycetes</taxon>
        <taxon>Pseudonocardiales</taxon>
        <taxon>Pseudonocardiaceae</taxon>
        <taxon>Amycolatopsis</taxon>
    </lineage>
</organism>
<dbReference type="Proteomes" id="UP000715441">
    <property type="component" value="Unassembled WGS sequence"/>
</dbReference>
<evidence type="ECO:0000313" key="7">
    <source>
        <dbReference type="EMBL" id="NKQ55670.1"/>
    </source>
</evidence>
<reference evidence="7 8" key="1">
    <citation type="submission" date="2020-04" db="EMBL/GenBank/DDBJ databases">
        <title>Novel species.</title>
        <authorList>
            <person name="Teo W.F.A."/>
            <person name="Lipun K."/>
            <person name="Srisuk N."/>
            <person name="Duangmal K."/>
        </authorList>
    </citation>
    <scope>NUCLEOTIDE SEQUENCE [LARGE SCALE GENOMIC DNA]</scope>
    <source>
        <strain evidence="7 8">K13G38</strain>
    </source>
</reference>
<evidence type="ECO:0000256" key="3">
    <source>
        <dbReference type="ARBA" id="ARBA00022989"/>
    </source>
</evidence>
<evidence type="ECO:0000256" key="4">
    <source>
        <dbReference type="ARBA" id="ARBA00023136"/>
    </source>
</evidence>
<feature type="transmembrane region" description="Helical" evidence="5">
    <location>
        <begin position="63"/>
        <end position="80"/>
    </location>
</feature>
<name>A0ABX1JAT3_9PSEU</name>
<evidence type="ECO:0000256" key="5">
    <source>
        <dbReference type="SAM" id="Phobius"/>
    </source>
</evidence>
<feature type="transmembrane region" description="Helical" evidence="5">
    <location>
        <begin position="270"/>
        <end position="290"/>
    </location>
</feature>
<evidence type="ECO:0000256" key="1">
    <source>
        <dbReference type="ARBA" id="ARBA00004141"/>
    </source>
</evidence>
<keyword evidence="3 5" id="KW-1133">Transmembrane helix</keyword>
<dbReference type="Pfam" id="PF12698">
    <property type="entry name" value="ABC2_membrane_3"/>
    <property type="match status" value="1"/>
</dbReference>
<feature type="transmembrane region" description="Helical" evidence="5">
    <location>
        <begin position="135"/>
        <end position="157"/>
    </location>
</feature>
<feature type="transmembrane region" description="Helical" evidence="5">
    <location>
        <begin position="24"/>
        <end position="43"/>
    </location>
</feature>
<dbReference type="RefSeq" id="WP_168518697.1">
    <property type="nucleotide sequence ID" value="NZ_JAAXLS010000016.1"/>
</dbReference>
<dbReference type="InterPro" id="IPR013525">
    <property type="entry name" value="ABC2_TM"/>
</dbReference>
<accession>A0ABX1JAT3</accession>
<comment type="subcellular location">
    <subcellularLocation>
        <location evidence="1">Membrane</location>
        <topology evidence="1">Multi-pass membrane protein</topology>
    </subcellularLocation>
</comment>
<evidence type="ECO:0000313" key="8">
    <source>
        <dbReference type="Proteomes" id="UP000715441"/>
    </source>
</evidence>
<feature type="transmembrane region" description="Helical" evidence="5">
    <location>
        <begin position="101"/>
        <end position="123"/>
    </location>
</feature>
<evidence type="ECO:0000259" key="6">
    <source>
        <dbReference type="Pfam" id="PF12698"/>
    </source>
</evidence>
<keyword evidence="4 5" id="KW-0472">Membrane</keyword>
<proteinExistence type="predicted"/>
<dbReference type="EMBL" id="JAAXLS010000016">
    <property type="protein sequence ID" value="NKQ55670.1"/>
    <property type="molecule type" value="Genomic_DNA"/>
</dbReference>
<keyword evidence="2 5" id="KW-0812">Transmembrane</keyword>
<keyword evidence="8" id="KW-1185">Reference proteome</keyword>
<protein>
    <submittedName>
        <fullName evidence="7">ABC transporter permease</fullName>
    </submittedName>
</protein>
<feature type="transmembrane region" description="Helical" evidence="5">
    <location>
        <begin position="215"/>
        <end position="237"/>
    </location>
</feature>
<sequence>MTALPLADTAVFVRRFLADYWRNPVNLLVLVLVPVVFVVVAAGPMADAAKLLGGTGLSVETATAGWAAGFLAGIAMYFQTRAARAADRRLILAGLPAPRLVTARLLTGLALASLAAAAALFALATRSGIDEPGRVIAGTAMFAVVYLAIGALVGVLVRSPVNGTVLILFVWIVDVFFGPALGSPDRIETRWLPTHFVTLWMVDLPSRHGGRLGDLGWGLTWTLGALVIAALVVTATTRVAHARHRTRTGSVVDQVVAGLRMGLRDYRRNPVLWVLLIVVPVIFIWLSKVITPEQTTTLSLVEDGRPVTPTFWLPDVHAGTMTPIAIASLAALAGLFIVLDARTGDQRLALAGFRVPALLTARLGVVAAAVLLTTAASLVVTAAVFDAHQWGVFIAANLLLAATYALLGVCLGPIFGRVSGVFIAFLIPFLDLGIGQSPMLRTEPPAWAQALPGYGAYRVLLDGGLTDHFDETGPLLLGLAWLAVLGVLATVLFRSTSSQRSA</sequence>
<feature type="transmembrane region" description="Helical" evidence="5">
    <location>
        <begin position="414"/>
        <end position="434"/>
    </location>
</feature>
<gene>
    <name evidence="7" type="ORF">HFP15_22585</name>
</gene>